<organism evidence="6 7">
    <name type="scientific">Canna indica</name>
    <name type="common">Indian-shot</name>
    <dbReference type="NCBI Taxonomy" id="4628"/>
    <lineage>
        <taxon>Eukaryota</taxon>
        <taxon>Viridiplantae</taxon>
        <taxon>Streptophyta</taxon>
        <taxon>Embryophyta</taxon>
        <taxon>Tracheophyta</taxon>
        <taxon>Spermatophyta</taxon>
        <taxon>Magnoliopsida</taxon>
        <taxon>Liliopsida</taxon>
        <taxon>Zingiberales</taxon>
        <taxon>Cannaceae</taxon>
        <taxon>Canna</taxon>
    </lineage>
</organism>
<dbReference type="InterPro" id="IPR046848">
    <property type="entry name" value="E_motif"/>
</dbReference>
<evidence type="ECO:0000256" key="3">
    <source>
        <dbReference type="ARBA" id="ARBA00022946"/>
    </source>
</evidence>
<dbReference type="NCBIfam" id="TIGR00756">
    <property type="entry name" value="PPR"/>
    <property type="match status" value="4"/>
</dbReference>
<keyword evidence="7" id="KW-1185">Reference proteome</keyword>
<dbReference type="InterPro" id="IPR011990">
    <property type="entry name" value="TPR-like_helical_dom_sf"/>
</dbReference>
<dbReference type="EMBL" id="CP136896">
    <property type="protein sequence ID" value="WOL13960.1"/>
    <property type="molecule type" value="Genomic_DNA"/>
</dbReference>
<sequence length="710" mass="80151">MKGGDALGHAIRGISFGWPLEAIGHHENDKGNVNLVSQSRVTSVIQTNRPIQWLYSVALWVAAYLPRSFKYYMKAVVSNCMLRRPPWSFVPRARYCAFPLPSPLMPHPLVETFAGLCQRGAFSDAIAAMASLEAQDLLADPVSYSNLIKLCIQNNAVQEGRSVHRHLSLNGCSPKLFLSNSLMNMYVKFGLVNEAQQLFDAMPVRNVVSWTTMISALVSFKRNEEALRLLISMQREGSAPNMYTFSSVLRACQTLACLWSIHCCIVKHGLELDVFVRSALIDVYSKFGDLDYGYRIFKEMTTRDLVVWNSIIGGFAQGGDGYKAINLFTKMQRTGFMANQATLTSVLRACTGMVLLEMGRQVHVHVLKHKRDLILNNAVLDMYCKCGSLEEADTLFQRMSERDVISWSTMISGLAQNGRSNDALKLFELMKVSGAKPNYITIVGVLFACSHAGLVEDGWYYFRSMKQLFGIEPGREHYGCMVDLLGRAGKLDEALKFVQNMDFEPDTIIWRTLLGACRVHKEANLAAHAAKEILRLEPQDQGAYILLSNIYADSHRWNDAEQVRKSLKDRQVKKEPGRSWIEVGKKIHVFLVGDMSHPQADGIKMELSRLMTRIRTLGYVPDTDFVLHDIEREQKEESLQYHSEKLAIAFGIMCSTRGKPIRIMKNLRICGDCHTFAKLVAKSEGKAIIIRDQVRFHRFHDGVCSCGDYW</sequence>
<evidence type="ECO:0000256" key="2">
    <source>
        <dbReference type="ARBA" id="ARBA00022737"/>
    </source>
</evidence>
<dbReference type="Pfam" id="PF14432">
    <property type="entry name" value="DYW_deaminase"/>
    <property type="match status" value="1"/>
</dbReference>
<dbReference type="Pfam" id="PF01535">
    <property type="entry name" value="PPR"/>
    <property type="match status" value="2"/>
</dbReference>
<keyword evidence="2" id="KW-0677">Repeat</keyword>
<dbReference type="FunFam" id="1.25.40.10:FF:000488">
    <property type="entry name" value="Pentatricopeptide repeat-containing protein, mitochondrial"/>
    <property type="match status" value="1"/>
</dbReference>
<keyword evidence="3" id="KW-0809">Transit peptide</keyword>
<feature type="repeat" description="PPR" evidence="4">
    <location>
        <begin position="403"/>
        <end position="437"/>
    </location>
</feature>
<evidence type="ECO:0000313" key="7">
    <source>
        <dbReference type="Proteomes" id="UP001327560"/>
    </source>
</evidence>
<feature type="repeat" description="PPR" evidence="4">
    <location>
        <begin position="372"/>
        <end position="402"/>
    </location>
</feature>
<dbReference type="Proteomes" id="UP001327560">
    <property type="component" value="Chromosome 7"/>
</dbReference>
<reference evidence="6 7" key="1">
    <citation type="submission" date="2023-10" db="EMBL/GenBank/DDBJ databases">
        <title>Chromosome-scale genome assembly provides insights into flower coloration mechanisms of Canna indica.</title>
        <authorList>
            <person name="Li C."/>
        </authorList>
    </citation>
    <scope>NUCLEOTIDE SEQUENCE [LARGE SCALE GENOMIC DNA]</scope>
    <source>
        <tissue evidence="6">Flower</tissue>
    </source>
</reference>
<dbReference type="PROSITE" id="PS51375">
    <property type="entry name" value="PPR"/>
    <property type="match status" value="5"/>
</dbReference>
<dbReference type="Pfam" id="PF20430">
    <property type="entry name" value="Eplus_motif"/>
    <property type="match status" value="1"/>
</dbReference>
<dbReference type="GO" id="GO:0003723">
    <property type="term" value="F:RNA binding"/>
    <property type="evidence" value="ECO:0007669"/>
    <property type="project" value="InterPro"/>
</dbReference>
<feature type="domain" description="DYW" evidence="5">
    <location>
        <begin position="618"/>
        <end position="710"/>
    </location>
</feature>
<dbReference type="GO" id="GO:0009451">
    <property type="term" value="P:RNA modification"/>
    <property type="evidence" value="ECO:0007669"/>
    <property type="project" value="InterPro"/>
</dbReference>
<dbReference type="AlphaFoldDB" id="A0AAQ3KSV5"/>
<dbReference type="Gene3D" id="1.25.40.10">
    <property type="entry name" value="Tetratricopeptide repeat domain"/>
    <property type="match status" value="4"/>
</dbReference>
<feature type="repeat" description="PPR" evidence="4">
    <location>
        <begin position="206"/>
        <end position="240"/>
    </location>
</feature>
<protein>
    <recommendedName>
        <fullName evidence="5">DYW domain-containing protein</fullName>
    </recommendedName>
</protein>
<dbReference type="GO" id="GO:0008270">
    <property type="term" value="F:zinc ion binding"/>
    <property type="evidence" value="ECO:0007669"/>
    <property type="project" value="InterPro"/>
</dbReference>
<evidence type="ECO:0000259" key="5">
    <source>
        <dbReference type="Pfam" id="PF14432"/>
    </source>
</evidence>
<dbReference type="FunFam" id="1.25.40.10:FF:000031">
    <property type="entry name" value="Pentatricopeptide repeat-containing protein mitochondrial"/>
    <property type="match status" value="1"/>
</dbReference>
<gene>
    <name evidence="6" type="ORF">Cni_G22740</name>
</gene>
<evidence type="ECO:0000256" key="1">
    <source>
        <dbReference type="ARBA" id="ARBA00006643"/>
    </source>
</evidence>
<evidence type="ECO:0000313" key="6">
    <source>
        <dbReference type="EMBL" id="WOL13960.1"/>
    </source>
</evidence>
<feature type="repeat" description="PPR" evidence="4">
    <location>
        <begin position="140"/>
        <end position="174"/>
    </location>
</feature>
<name>A0AAQ3KSV5_9LILI</name>
<dbReference type="InterPro" id="IPR002885">
    <property type="entry name" value="PPR_rpt"/>
</dbReference>
<dbReference type="Pfam" id="PF13041">
    <property type="entry name" value="PPR_2"/>
    <property type="match status" value="3"/>
</dbReference>
<dbReference type="SUPFAM" id="SSF48452">
    <property type="entry name" value="TPR-like"/>
    <property type="match status" value="1"/>
</dbReference>
<proteinExistence type="inferred from homology"/>
<dbReference type="InterPro" id="IPR046960">
    <property type="entry name" value="PPR_At4g14850-like_plant"/>
</dbReference>
<dbReference type="FunFam" id="1.25.40.10:FF:000366">
    <property type="entry name" value="Pentatricopeptide (PPR) repeat-containing protein"/>
    <property type="match status" value="1"/>
</dbReference>
<dbReference type="InterPro" id="IPR046849">
    <property type="entry name" value="E2_motif"/>
</dbReference>
<comment type="similarity">
    <text evidence="1">Belongs to the PPR family. PCMP-H subfamily.</text>
</comment>
<feature type="repeat" description="PPR" evidence="4">
    <location>
        <begin position="304"/>
        <end position="338"/>
    </location>
</feature>
<dbReference type="FunFam" id="1.25.40.10:FF:000380">
    <property type="entry name" value="Pentatricopeptide repeat-containing protein, chloroplastic"/>
    <property type="match status" value="1"/>
</dbReference>
<dbReference type="PANTHER" id="PTHR47926">
    <property type="entry name" value="PENTATRICOPEPTIDE REPEAT-CONTAINING PROTEIN"/>
    <property type="match status" value="1"/>
</dbReference>
<accession>A0AAQ3KSV5</accession>
<dbReference type="PANTHER" id="PTHR47926:SF420">
    <property type="entry name" value="REPEAT-CONTAINING PROTEIN, PUTATIVE-RELATED"/>
    <property type="match status" value="1"/>
</dbReference>
<evidence type="ECO:0000256" key="4">
    <source>
        <dbReference type="PROSITE-ProRule" id="PRU00708"/>
    </source>
</evidence>
<dbReference type="InterPro" id="IPR032867">
    <property type="entry name" value="DYW_dom"/>
</dbReference>
<dbReference type="Pfam" id="PF20431">
    <property type="entry name" value="E_motif"/>
    <property type="match status" value="1"/>
</dbReference>